<dbReference type="SUPFAM" id="SSF55785">
    <property type="entry name" value="PYP-like sensor domain (PAS domain)"/>
    <property type="match status" value="1"/>
</dbReference>
<evidence type="ECO:0000259" key="21">
    <source>
        <dbReference type="PROSITE" id="PS50894"/>
    </source>
</evidence>
<dbReference type="Pfam" id="PF00512">
    <property type="entry name" value="HisKA"/>
    <property type="match status" value="1"/>
</dbReference>
<dbReference type="Gene3D" id="1.20.120.160">
    <property type="entry name" value="HPT domain"/>
    <property type="match status" value="1"/>
</dbReference>
<dbReference type="InterPro" id="IPR008207">
    <property type="entry name" value="Sig_transdc_His_kin_Hpt_dom"/>
</dbReference>
<sequence length="1063" mass="116271">MNLSNLPPLPRPRLSLRLVLPLLLVVATGLEMTASLAQRRAEEEQQQWDSARLHGQRELALLTVSAERIGRSDPALLAELVVQSMADPRIGWAAVMGPDQEVVASTVQSQRGRSVVELPNVQPGWHSDLTVGGAAQLHEDREHQRLVLTQAFPWPAAEGQLRGTRHGVVLLRYELAPALKQMREGSLQSHLPQMALLLLAALVLYLVLDRLLAAPLRTLARAADNLGQGRAAQPMAPVLLSEMDHLVRAFNQMADELNTTVKARLDSEQRLRELVANAPDAILTLTADSRIDSFNLAAEQLFGYTEAEIIGQSLTVLLPEGVADDHQRWLTRFAQGGDVQLARRMAAGRHVNGRHRDGHAVAVEISISRNNTSEQPRFTAVARDVRARLMLDAELARHRDHLEELVAERTDELARARDQAEAATRSKSEFLANMSHEIRTPMNAIIGLAHLARRDASPQQLSQLDKLGGAARHLLAILNDILDFSKIEAGKLTLSSRDFDVDDLLDQACQMVCDRALAKDIEVVQRIDPTLPAFLRGDDLRLGQVLVNLIGNAVKFTDQGHVRVNLSRLSGPQGEPLVRFEVRDTGIGMDEAQQLRIFQAFEQADTSTTRRFGGTGLGLTISRRLVGLMGGTLRVDSRVGQGSRFWFDLPLVSAQVAVAGRRAMTRFEGTRALVVDDLADAREAFGEMLEMLGLRVTVTDSGSQALQLLARAEAEGDAFEVCVLDWRMPVMDGLATARQIRRMSLAVQPAFLMISAMGGQVPPEEVGEIGFAGVLAKPVSPSQLHDALMRALRRSVADQPVVLPSWTPDPRARVLLVEDNPLNREVSAELLEALGLVPDLAGDGVEAVELARHSHYDLILMDVQMPTMDGLEATRQVRKLPGHAHTPIVAMTANAFQDDRDRCREAGMDDFVAKPVDPMDLEAALRRWLGSDVTVSAGGQGREAEPTARLNFRIPGLDLTRALAAMRGNEALLKRLLQVFVDHHASDDQHLLQAAEAGRLDQVGHLLHGLKGALSTLGAQDLVTQILALEAELARGVPPSAQDLQRVASDLSRLVSDIRSAPR</sequence>
<feature type="domain" description="Response regulatory" evidence="18">
    <location>
        <begin position="671"/>
        <end position="792"/>
    </location>
</feature>
<evidence type="ECO:0000256" key="6">
    <source>
        <dbReference type="ARBA" id="ARBA00022679"/>
    </source>
</evidence>
<evidence type="ECO:0000256" key="1">
    <source>
        <dbReference type="ARBA" id="ARBA00000085"/>
    </source>
</evidence>
<evidence type="ECO:0000256" key="3">
    <source>
        <dbReference type="ARBA" id="ARBA00012438"/>
    </source>
</evidence>
<dbReference type="InterPro" id="IPR001789">
    <property type="entry name" value="Sig_transdc_resp-reg_receiver"/>
</dbReference>
<evidence type="ECO:0000256" key="5">
    <source>
        <dbReference type="ARBA" id="ARBA00022553"/>
    </source>
</evidence>
<organism evidence="22 23">
    <name type="scientific">Ideonella margarita</name>
    <dbReference type="NCBI Taxonomy" id="2984191"/>
    <lineage>
        <taxon>Bacteria</taxon>
        <taxon>Pseudomonadati</taxon>
        <taxon>Pseudomonadota</taxon>
        <taxon>Betaproteobacteria</taxon>
        <taxon>Burkholderiales</taxon>
        <taxon>Sphaerotilaceae</taxon>
        <taxon>Ideonella</taxon>
    </lineage>
</organism>
<evidence type="ECO:0000259" key="19">
    <source>
        <dbReference type="PROSITE" id="PS50112"/>
    </source>
</evidence>
<dbReference type="Gene3D" id="6.10.340.10">
    <property type="match status" value="1"/>
</dbReference>
<feature type="coiled-coil region" evidence="16">
    <location>
        <begin position="399"/>
        <end position="426"/>
    </location>
</feature>
<dbReference type="PROSITE" id="PS50112">
    <property type="entry name" value="PAS"/>
    <property type="match status" value="1"/>
</dbReference>
<dbReference type="SUPFAM" id="SSF47226">
    <property type="entry name" value="Histidine-containing phosphotransfer domain, HPT domain"/>
    <property type="match status" value="1"/>
</dbReference>
<proteinExistence type="predicted"/>
<evidence type="ECO:0000256" key="9">
    <source>
        <dbReference type="ARBA" id="ARBA00022777"/>
    </source>
</evidence>
<evidence type="ECO:0000256" key="11">
    <source>
        <dbReference type="ARBA" id="ARBA00022989"/>
    </source>
</evidence>
<keyword evidence="9" id="KW-0418">Kinase</keyword>
<dbReference type="SMART" id="SM00388">
    <property type="entry name" value="HisKA"/>
    <property type="match status" value="1"/>
</dbReference>
<dbReference type="Gene3D" id="3.30.565.10">
    <property type="entry name" value="Histidine kinase-like ATPase, C-terminal domain"/>
    <property type="match status" value="1"/>
</dbReference>
<dbReference type="InterPro" id="IPR035965">
    <property type="entry name" value="PAS-like_dom_sf"/>
</dbReference>
<feature type="domain" description="PAS" evidence="19">
    <location>
        <begin position="267"/>
        <end position="337"/>
    </location>
</feature>
<feature type="modified residue" description="4-aspartylphosphate" evidence="15">
    <location>
        <position position="725"/>
    </location>
</feature>
<comment type="subcellular location">
    <subcellularLocation>
        <location evidence="2">Cell membrane</location>
        <topology evidence="2">Multi-pass membrane protein</topology>
    </subcellularLocation>
</comment>
<dbReference type="PANTHER" id="PTHR45339">
    <property type="entry name" value="HYBRID SIGNAL TRANSDUCTION HISTIDINE KINASE J"/>
    <property type="match status" value="1"/>
</dbReference>
<reference evidence="22 23" key="1">
    <citation type="submission" date="2024-04" db="EMBL/GenBank/DDBJ databases">
        <title>Novel species of the genus Ideonella isolated from streams.</title>
        <authorList>
            <person name="Lu H."/>
        </authorList>
    </citation>
    <scope>NUCLEOTIDE SEQUENCE [LARGE SCALE GENOMIC DNA]</scope>
    <source>
        <strain evidence="22 23">LYT19W</strain>
    </source>
</reference>
<dbReference type="CDD" id="cd06225">
    <property type="entry name" value="HAMP"/>
    <property type="match status" value="1"/>
</dbReference>
<evidence type="ECO:0000256" key="13">
    <source>
        <dbReference type="ARBA" id="ARBA00023136"/>
    </source>
</evidence>
<evidence type="ECO:0000256" key="15">
    <source>
        <dbReference type="PROSITE-ProRule" id="PRU00169"/>
    </source>
</evidence>
<gene>
    <name evidence="22" type="ORF">AACH00_00880</name>
</gene>
<dbReference type="InterPro" id="IPR005467">
    <property type="entry name" value="His_kinase_dom"/>
</dbReference>
<dbReference type="Gene3D" id="3.30.450.20">
    <property type="entry name" value="PAS domain"/>
    <property type="match status" value="1"/>
</dbReference>
<keyword evidence="13" id="KW-0472">Membrane</keyword>
<dbReference type="InterPro" id="IPR036641">
    <property type="entry name" value="HPT_dom_sf"/>
</dbReference>
<feature type="domain" description="HPt" evidence="21">
    <location>
        <begin position="969"/>
        <end position="1063"/>
    </location>
</feature>
<keyword evidence="16" id="KW-0175">Coiled coil</keyword>
<evidence type="ECO:0000256" key="2">
    <source>
        <dbReference type="ARBA" id="ARBA00004651"/>
    </source>
</evidence>
<dbReference type="CDD" id="cd00130">
    <property type="entry name" value="PAS"/>
    <property type="match status" value="1"/>
</dbReference>
<keyword evidence="23" id="KW-1185">Reference proteome</keyword>
<dbReference type="InterPro" id="IPR011006">
    <property type="entry name" value="CheY-like_superfamily"/>
</dbReference>
<dbReference type="InterPro" id="IPR003594">
    <property type="entry name" value="HATPase_dom"/>
</dbReference>
<dbReference type="RefSeq" id="WP_341397052.1">
    <property type="nucleotide sequence ID" value="NZ_JBBUTI010000001.1"/>
</dbReference>
<feature type="modified residue" description="Phosphohistidine" evidence="14">
    <location>
        <position position="1008"/>
    </location>
</feature>
<dbReference type="SUPFAM" id="SSF55874">
    <property type="entry name" value="ATPase domain of HSP90 chaperone/DNA topoisomerase II/histidine kinase"/>
    <property type="match status" value="1"/>
</dbReference>
<evidence type="ECO:0000256" key="4">
    <source>
        <dbReference type="ARBA" id="ARBA00022475"/>
    </source>
</evidence>
<dbReference type="Gene3D" id="3.40.50.2300">
    <property type="match status" value="2"/>
</dbReference>
<dbReference type="SMART" id="SM00091">
    <property type="entry name" value="PAS"/>
    <property type="match status" value="1"/>
</dbReference>
<dbReference type="CDD" id="cd00082">
    <property type="entry name" value="HisKA"/>
    <property type="match status" value="1"/>
</dbReference>
<dbReference type="Pfam" id="PF00072">
    <property type="entry name" value="Response_reg"/>
    <property type="match status" value="2"/>
</dbReference>
<feature type="domain" description="Response regulatory" evidence="18">
    <location>
        <begin position="813"/>
        <end position="929"/>
    </location>
</feature>
<accession>A0ABU9BZ63</accession>
<keyword evidence="4" id="KW-1003">Cell membrane</keyword>
<evidence type="ECO:0000256" key="14">
    <source>
        <dbReference type="PROSITE-ProRule" id="PRU00110"/>
    </source>
</evidence>
<protein>
    <recommendedName>
        <fullName evidence="3">histidine kinase</fullName>
        <ecNumber evidence="3">2.7.13.3</ecNumber>
    </recommendedName>
</protein>
<dbReference type="Proteomes" id="UP001379945">
    <property type="component" value="Unassembled WGS sequence"/>
</dbReference>
<dbReference type="PROSITE" id="PS50885">
    <property type="entry name" value="HAMP"/>
    <property type="match status" value="1"/>
</dbReference>
<evidence type="ECO:0000259" key="20">
    <source>
        <dbReference type="PROSITE" id="PS50885"/>
    </source>
</evidence>
<keyword evidence="12" id="KW-0902">Two-component regulatory system</keyword>
<feature type="domain" description="Histidine kinase" evidence="17">
    <location>
        <begin position="433"/>
        <end position="653"/>
    </location>
</feature>
<feature type="domain" description="HAMP" evidence="20">
    <location>
        <begin position="210"/>
        <end position="262"/>
    </location>
</feature>
<keyword evidence="7" id="KW-0812">Transmembrane</keyword>
<dbReference type="CDD" id="cd16922">
    <property type="entry name" value="HATPase_EvgS-ArcB-TorS-like"/>
    <property type="match status" value="1"/>
</dbReference>
<dbReference type="InterPro" id="IPR036097">
    <property type="entry name" value="HisK_dim/P_sf"/>
</dbReference>
<evidence type="ECO:0000313" key="23">
    <source>
        <dbReference type="Proteomes" id="UP001379945"/>
    </source>
</evidence>
<keyword evidence="5 15" id="KW-0597">Phosphoprotein</keyword>
<name>A0ABU9BZ63_9BURK</name>
<evidence type="ECO:0000313" key="22">
    <source>
        <dbReference type="EMBL" id="MEK8044894.1"/>
    </source>
</evidence>
<evidence type="ECO:0000256" key="10">
    <source>
        <dbReference type="ARBA" id="ARBA00022840"/>
    </source>
</evidence>
<evidence type="ECO:0000256" key="8">
    <source>
        <dbReference type="ARBA" id="ARBA00022741"/>
    </source>
</evidence>
<dbReference type="EC" id="2.7.13.3" evidence="3"/>
<keyword evidence="10" id="KW-0067">ATP-binding</keyword>
<dbReference type="InterPro" id="IPR000014">
    <property type="entry name" value="PAS"/>
</dbReference>
<comment type="caution">
    <text evidence="22">The sequence shown here is derived from an EMBL/GenBank/DDBJ whole genome shotgun (WGS) entry which is preliminary data.</text>
</comment>
<dbReference type="Pfam" id="PF01627">
    <property type="entry name" value="Hpt"/>
    <property type="match status" value="1"/>
</dbReference>
<dbReference type="SUPFAM" id="SSF47384">
    <property type="entry name" value="Homodimeric domain of signal transducing histidine kinase"/>
    <property type="match status" value="1"/>
</dbReference>
<evidence type="ECO:0000259" key="18">
    <source>
        <dbReference type="PROSITE" id="PS50110"/>
    </source>
</evidence>
<dbReference type="InterPro" id="IPR004358">
    <property type="entry name" value="Sig_transdc_His_kin-like_C"/>
</dbReference>
<dbReference type="Gene3D" id="1.10.287.130">
    <property type="match status" value="1"/>
</dbReference>
<evidence type="ECO:0000256" key="16">
    <source>
        <dbReference type="SAM" id="Coils"/>
    </source>
</evidence>
<dbReference type="InterPro" id="IPR003661">
    <property type="entry name" value="HisK_dim/P_dom"/>
</dbReference>
<dbReference type="PROSITE" id="PS50894">
    <property type="entry name" value="HPT"/>
    <property type="match status" value="1"/>
</dbReference>
<dbReference type="SUPFAM" id="SSF52172">
    <property type="entry name" value="CheY-like"/>
    <property type="match status" value="2"/>
</dbReference>
<dbReference type="Pfam" id="PF02518">
    <property type="entry name" value="HATPase_c"/>
    <property type="match status" value="1"/>
</dbReference>
<dbReference type="Pfam" id="PF13426">
    <property type="entry name" value="PAS_9"/>
    <property type="match status" value="1"/>
</dbReference>
<dbReference type="SMART" id="SM00448">
    <property type="entry name" value="REC"/>
    <property type="match status" value="2"/>
</dbReference>
<dbReference type="EMBL" id="JBBUTI010000001">
    <property type="protein sequence ID" value="MEK8044894.1"/>
    <property type="molecule type" value="Genomic_DNA"/>
</dbReference>
<keyword evidence="8" id="KW-0547">Nucleotide-binding</keyword>
<dbReference type="Pfam" id="PF00672">
    <property type="entry name" value="HAMP"/>
    <property type="match status" value="1"/>
</dbReference>
<dbReference type="CDD" id="cd17546">
    <property type="entry name" value="REC_hyHK_CKI1_RcsC-like"/>
    <property type="match status" value="1"/>
</dbReference>
<comment type="catalytic activity">
    <reaction evidence="1">
        <text>ATP + protein L-histidine = ADP + protein N-phospho-L-histidine.</text>
        <dbReference type="EC" id="2.7.13.3"/>
    </reaction>
</comment>
<dbReference type="PRINTS" id="PR00344">
    <property type="entry name" value="BCTRLSENSOR"/>
</dbReference>
<dbReference type="PANTHER" id="PTHR45339:SF1">
    <property type="entry name" value="HYBRID SIGNAL TRANSDUCTION HISTIDINE KINASE J"/>
    <property type="match status" value="1"/>
</dbReference>
<evidence type="ECO:0000256" key="7">
    <source>
        <dbReference type="ARBA" id="ARBA00022692"/>
    </source>
</evidence>
<dbReference type="InterPro" id="IPR003660">
    <property type="entry name" value="HAMP_dom"/>
</dbReference>
<keyword evidence="11" id="KW-1133">Transmembrane helix</keyword>
<dbReference type="SMART" id="SM00387">
    <property type="entry name" value="HATPase_c"/>
    <property type="match status" value="1"/>
</dbReference>
<dbReference type="NCBIfam" id="TIGR00229">
    <property type="entry name" value="sensory_box"/>
    <property type="match status" value="1"/>
</dbReference>
<dbReference type="SMART" id="SM00304">
    <property type="entry name" value="HAMP"/>
    <property type="match status" value="1"/>
</dbReference>
<feature type="modified residue" description="4-aspartylphosphate" evidence="15">
    <location>
        <position position="862"/>
    </location>
</feature>
<evidence type="ECO:0000256" key="12">
    <source>
        <dbReference type="ARBA" id="ARBA00023012"/>
    </source>
</evidence>
<keyword evidence="6" id="KW-0808">Transferase</keyword>
<dbReference type="InterPro" id="IPR036890">
    <property type="entry name" value="HATPase_C_sf"/>
</dbReference>
<dbReference type="PROSITE" id="PS50110">
    <property type="entry name" value="RESPONSE_REGULATORY"/>
    <property type="match status" value="2"/>
</dbReference>
<dbReference type="PROSITE" id="PS50109">
    <property type="entry name" value="HIS_KIN"/>
    <property type="match status" value="1"/>
</dbReference>
<evidence type="ECO:0000259" key="17">
    <source>
        <dbReference type="PROSITE" id="PS50109"/>
    </source>
</evidence>